<accession>A0A382WGJ5</accession>
<feature type="non-terminal residue" evidence="3">
    <location>
        <position position="225"/>
    </location>
</feature>
<dbReference type="Gene3D" id="1.10.150.130">
    <property type="match status" value="1"/>
</dbReference>
<dbReference type="AlphaFoldDB" id="A0A382WGJ5"/>
<evidence type="ECO:0000259" key="2">
    <source>
        <dbReference type="PROSITE" id="PS51900"/>
    </source>
</evidence>
<gene>
    <name evidence="3" type="ORF">METZ01_LOCUS410746</name>
</gene>
<sequence>MASKTKIKGSWYYSVRIWNPSKGLNTTQTRSLKTRSVKEADIRLIKVEQKEHLIKQGENVSFPWENGEGVVKIVNTVLRDGKKQYLDHIKYQGLRERTISRIDLALIHFVNAAGGSKEISSITSDTIEDFKAWSLDVKNHKTSTININLAKIKTFLLWCVDKRYINHMPKIKMYREFDPSVQYFTDSEFQEIMRLNSIENHYKRAFILYREHGFRLNEPFISELN</sequence>
<evidence type="ECO:0000313" key="3">
    <source>
        <dbReference type="EMBL" id="SVD57892.1"/>
    </source>
</evidence>
<evidence type="ECO:0000256" key="1">
    <source>
        <dbReference type="ARBA" id="ARBA00023125"/>
    </source>
</evidence>
<dbReference type="InterPro" id="IPR044068">
    <property type="entry name" value="CB"/>
</dbReference>
<dbReference type="PROSITE" id="PS51900">
    <property type="entry name" value="CB"/>
    <property type="match status" value="1"/>
</dbReference>
<dbReference type="InterPro" id="IPR011010">
    <property type="entry name" value="DNA_brk_join_enz"/>
</dbReference>
<dbReference type="EMBL" id="UINC01159668">
    <property type="protein sequence ID" value="SVD57892.1"/>
    <property type="molecule type" value="Genomic_DNA"/>
</dbReference>
<keyword evidence="1" id="KW-0238">DNA-binding</keyword>
<name>A0A382WGJ5_9ZZZZ</name>
<organism evidence="3">
    <name type="scientific">marine metagenome</name>
    <dbReference type="NCBI Taxonomy" id="408172"/>
    <lineage>
        <taxon>unclassified sequences</taxon>
        <taxon>metagenomes</taxon>
        <taxon>ecological metagenomes</taxon>
    </lineage>
</organism>
<dbReference type="GO" id="GO:0003677">
    <property type="term" value="F:DNA binding"/>
    <property type="evidence" value="ECO:0007669"/>
    <property type="project" value="UniProtKB-KW"/>
</dbReference>
<feature type="domain" description="Core-binding (CB)" evidence="2">
    <location>
        <begin position="76"/>
        <end position="160"/>
    </location>
</feature>
<dbReference type="InterPro" id="IPR010998">
    <property type="entry name" value="Integrase_recombinase_N"/>
</dbReference>
<protein>
    <recommendedName>
        <fullName evidence="2">Core-binding (CB) domain-containing protein</fullName>
    </recommendedName>
</protein>
<dbReference type="SUPFAM" id="SSF56349">
    <property type="entry name" value="DNA breaking-rejoining enzymes"/>
    <property type="match status" value="1"/>
</dbReference>
<reference evidence="3" key="1">
    <citation type="submission" date="2018-05" db="EMBL/GenBank/DDBJ databases">
        <authorList>
            <person name="Lanie J.A."/>
            <person name="Ng W.-L."/>
            <person name="Kazmierczak K.M."/>
            <person name="Andrzejewski T.M."/>
            <person name="Davidsen T.M."/>
            <person name="Wayne K.J."/>
            <person name="Tettelin H."/>
            <person name="Glass J.I."/>
            <person name="Rusch D."/>
            <person name="Podicherti R."/>
            <person name="Tsui H.-C.T."/>
            <person name="Winkler M.E."/>
        </authorList>
    </citation>
    <scope>NUCLEOTIDE SEQUENCE</scope>
</reference>
<proteinExistence type="predicted"/>